<evidence type="ECO:0000256" key="1">
    <source>
        <dbReference type="SAM" id="MobiDB-lite"/>
    </source>
</evidence>
<dbReference type="GO" id="GO:0000398">
    <property type="term" value="P:mRNA splicing, via spliceosome"/>
    <property type="evidence" value="ECO:0007669"/>
    <property type="project" value="TreeGrafter"/>
</dbReference>
<reference evidence="4" key="2">
    <citation type="submission" date="2009-11" db="EMBL/GenBank/DDBJ databases">
        <title>The Genome Sequence of Allomyces macrogynus strain ATCC 38327.</title>
        <authorList>
            <consortium name="The Broad Institute Genome Sequencing Platform"/>
            <person name="Russ C."/>
            <person name="Cuomo C."/>
            <person name="Shea T."/>
            <person name="Young S.K."/>
            <person name="Zeng Q."/>
            <person name="Koehrsen M."/>
            <person name="Haas B."/>
            <person name="Borodovsky M."/>
            <person name="Guigo R."/>
            <person name="Alvarado L."/>
            <person name="Berlin A."/>
            <person name="Borenstein D."/>
            <person name="Chen Z."/>
            <person name="Engels R."/>
            <person name="Freedman E."/>
            <person name="Gellesch M."/>
            <person name="Goldberg J."/>
            <person name="Griggs A."/>
            <person name="Gujja S."/>
            <person name="Heiman D."/>
            <person name="Hepburn T."/>
            <person name="Howarth C."/>
            <person name="Jen D."/>
            <person name="Larson L."/>
            <person name="Lewis B."/>
            <person name="Mehta T."/>
            <person name="Park D."/>
            <person name="Pearson M."/>
            <person name="Roberts A."/>
            <person name="Saif S."/>
            <person name="Shenoy N."/>
            <person name="Sisk P."/>
            <person name="Stolte C."/>
            <person name="Sykes S."/>
            <person name="Walk T."/>
            <person name="White J."/>
            <person name="Yandava C."/>
            <person name="Burger G."/>
            <person name="Gray M.W."/>
            <person name="Holland P.W.H."/>
            <person name="King N."/>
            <person name="Lang F.B.F."/>
            <person name="Roger A.J."/>
            <person name="Ruiz-Trillo I."/>
            <person name="Lander E."/>
            <person name="Nusbaum C."/>
        </authorList>
    </citation>
    <scope>NUCLEOTIDE SEQUENCE [LARGE SCALE GENOMIC DNA]</scope>
    <source>
        <strain evidence="4">ATCC 38327</strain>
    </source>
</reference>
<dbReference type="STRING" id="578462.A0A0L0SR18"/>
<dbReference type="SUPFAM" id="SSF54197">
    <property type="entry name" value="HIT-like"/>
    <property type="match status" value="1"/>
</dbReference>
<accession>A0A0L0SR18</accession>
<dbReference type="InterPro" id="IPR006768">
    <property type="entry name" value="Cwf19-like_C_dom-1"/>
</dbReference>
<dbReference type="InterPro" id="IPR040194">
    <property type="entry name" value="Cwf19-like"/>
</dbReference>
<dbReference type="GO" id="GO:0061632">
    <property type="term" value="F:RNA lariat debranching enzyme activator activity"/>
    <property type="evidence" value="ECO:0007669"/>
    <property type="project" value="TreeGrafter"/>
</dbReference>
<keyword evidence="4" id="KW-1185">Reference proteome</keyword>
<evidence type="ECO:0000313" key="3">
    <source>
        <dbReference type="EMBL" id="KNE64829.1"/>
    </source>
</evidence>
<name>A0A0L0SR18_ALLM3</name>
<dbReference type="GO" id="GO:0008270">
    <property type="term" value="F:zinc ion binding"/>
    <property type="evidence" value="ECO:0007669"/>
    <property type="project" value="UniProtKB-KW"/>
</dbReference>
<feature type="domain" description="Cwf19-like C-terminal" evidence="2">
    <location>
        <begin position="401"/>
        <end position="508"/>
    </location>
</feature>
<dbReference type="Gene3D" id="4.10.60.10">
    <property type="entry name" value="Zinc finger, CCHC-type"/>
    <property type="match status" value="1"/>
</dbReference>
<dbReference type="OrthoDB" id="444325at2759"/>
<dbReference type="InterPro" id="IPR036265">
    <property type="entry name" value="HIT-like_sf"/>
</dbReference>
<feature type="region of interest" description="Disordered" evidence="1">
    <location>
        <begin position="288"/>
        <end position="335"/>
    </location>
</feature>
<dbReference type="GO" id="GO:0003676">
    <property type="term" value="F:nucleic acid binding"/>
    <property type="evidence" value="ECO:0007669"/>
    <property type="project" value="InterPro"/>
</dbReference>
<gene>
    <name evidence="3" type="ORF">AMAG_10165</name>
</gene>
<dbReference type="Proteomes" id="UP000054350">
    <property type="component" value="Unassembled WGS sequence"/>
</dbReference>
<dbReference type="EMBL" id="GG745345">
    <property type="protein sequence ID" value="KNE64829.1"/>
    <property type="molecule type" value="Genomic_DNA"/>
</dbReference>
<dbReference type="Gene3D" id="3.30.428.10">
    <property type="entry name" value="HIT-like"/>
    <property type="match status" value="1"/>
</dbReference>
<dbReference type="SUPFAM" id="SSF57756">
    <property type="entry name" value="Retrovirus zinc finger-like domains"/>
    <property type="match status" value="1"/>
</dbReference>
<proteinExistence type="predicted"/>
<dbReference type="PANTHER" id="PTHR12072:SF4">
    <property type="entry name" value="CWF19-LIKE PROTEIN 1"/>
    <property type="match status" value="1"/>
</dbReference>
<dbReference type="VEuPathDB" id="FungiDB:AMAG_10165"/>
<sequence length="529" mass="57023">MSADVPFLKLLFVGPVNGDYDKFRDRFRKLFGANRFNYVFVTGQFFGTDAEATNKLLDQSPNLNFPIPVYLLPTETPFPPRVQSALVEASTDGTLAKGPVKIAHNIYVLGTAGEWVSPEGLRVAFVGGTFDPTRYEAAPNANEPHIYHASQLAALTKVKNAPVDVLVTYDVPQYMAAHALDGESPVIADVVLSRQPRYHLAGGARVYYERAPFRNADARGNAVHPTKFVALAPLGGADPKQRAFYGVNIIPIKHNAPAKLNVQPKDVTANPIVAAAEAVERELAALRERQQLKPATKRARAPAGDDGDNGADTGVDQSRAAKRGRDEALAPAPASDSIQAEAAFAMANKGKHGVSALPKRPDTAPGVLADKVRETVQKPPPPEYVCKICSVPGHWVRACPNKTKAAPPADCWFCLESPGLAQHCIFSIGDKAYAAVARGPLVPHHVLVATVEHPHSPHDARDDLRAYMAGLRKFFAARDMVPVVFQIARPGLHVYHPHVQIVPVPVARESAVLDGIQAALEKEGRVGAH</sequence>
<organism evidence="3 4">
    <name type="scientific">Allomyces macrogynus (strain ATCC 38327)</name>
    <name type="common">Allomyces javanicus var. macrogynus</name>
    <dbReference type="NCBI Taxonomy" id="578462"/>
    <lineage>
        <taxon>Eukaryota</taxon>
        <taxon>Fungi</taxon>
        <taxon>Fungi incertae sedis</taxon>
        <taxon>Blastocladiomycota</taxon>
        <taxon>Blastocladiomycetes</taxon>
        <taxon>Blastocladiales</taxon>
        <taxon>Blastocladiaceae</taxon>
        <taxon>Allomyces</taxon>
    </lineage>
</organism>
<reference evidence="3 4" key="1">
    <citation type="submission" date="2009-11" db="EMBL/GenBank/DDBJ databases">
        <title>Annotation of Allomyces macrogynus ATCC 38327.</title>
        <authorList>
            <consortium name="The Broad Institute Genome Sequencing Platform"/>
            <person name="Russ C."/>
            <person name="Cuomo C."/>
            <person name="Burger G."/>
            <person name="Gray M.W."/>
            <person name="Holland P.W.H."/>
            <person name="King N."/>
            <person name="Lang F.B.F."/>
            <person name="Roger A.J."/>
            <person name="Ruiz-Trillo I."/>
            <person name="Young S.K."/>
            <person name="Zeng Q."/>
            <person name="Gargeya S."/>
            <person name="Fitzgerald M."/>
            <person name="Haas B."/>
            <person name="Abouelleil A."/>
            <person name="Alvarado L."/>
            <person name="Arachchi H.M."/>
            <person name="Berlin A."/>
            <person name="Chapman S.B."/>
            <person name="Gearin G."/>
            <person name="Goldberg J."/>
            <person name="Griggs A."/>
            <person name="Gujja S."/>
            <person name="Hansen M."/>
            <person name="Heiman D."/>
            <person name="Howarth C."/>
            <person name="Larimer J."/>
            <person name="Lui A."/>
            <person name="MacDonald P.J.P."/>
            <person name="McCowen C."/>
            <person name="Montmayeur A."/>
            <person name="Murphy C."/>
            <person name="Neiman D."/>
            <person name="Pearson M."/>
            <person name="Priest M."/>
            <person name="Roberts A."/>
            <person name="Saif S."/>
            <person name="Shea T."/>
            <person name="Sisk P."/>
            <person name="Stolte C."/>
            <person name="Sykes S."/>
            <person name="Wortman J."/>
            <person name="Nusbaum C."/>
            <person name="Birren B."/>
        </authorList>
    </citation>
    <scope>NUCLEOTIDE SEQUENCE [LARGE SCALE GENOMIC DNA]</scope>
    <source>
        <strain evidence="3 4">ATCC 38327</strain>
    </source>
</reference>
<dbReference type="InterPro" id="IPR036875">
    <property type="entry name" value="Znf_CCHC_sf"/>
</dbReference>
<dbReference type="AlphaFoldDB" id="A0A0L0SR18"/>
<dbReference type="PANTHER" id="PTHR12072">
    <property type="entry name" value="CWF19, CELL CYCLE CONTROL PROTEIN"/>
    <property type="match status" value="1"/>
</dbReference>
<protein>
    <recommendedName>
        <fullName evidence="2">Cwf19-like C-terminal domain-containing protein</fullName>
    </recommendedName>
</protein>
<evidence type="ECO:0000313" key="4">
    <source>
        <dbReference type="Proteomes" id="UP000054350"/>
    </source>
</evidence>
<dbReference type="Pfam" id="PF04677">
    <property type="entry name" value="CwfJ_C_1"/>
    <property type="match status" value="1"/>
</dbReference>
<dbReference type="eggNOG" id="KOG2476">
    <property type="taxonomic scope" value="Eukaryota"/>
</dbReference>
<evidence type="ECO:0000259" key="2">
    <source>
        <dbReference type="Pfam" id="PF04677"/>
    </source>
</evidence>
<dbReference type="GO" id="GO:0071014">
    <property type="term" value="C:post-mRNA release spliceosomal complex"/>
    <property type="evidence" value="ECO:0007669"/>
    <property type="project" value="TreeGrafter"/>
</dbReference>